<organism evidence="1 2">
    <name type="scientific">Campylobacter fetus subsp. testudinum</name>
    <dbReference type="NCBI Taxonomy" id="1507806"/>
    <lineage>
        <taxon>Bacteria</taxon>
        <taxon>Pseudomonadati</taxon>
        <taxon>Campylobacterota</taxon>
        <taxon>Epsilonproteobacteria</taxon>
        <taxon>Campylobacterales</taxon>
        <taxon>Campylobacteraceae</taxon>
        <taxon>Campylobacter</taxon>
    </lineage>
</organism>
<protein>
    <recommendedName>
        <fullName evidence="3">Cell surface protein</fullName>
    </recommendedName>
</protein>
<evidence type="ECO:0000313" key="1">
    <source>
        <dbReference type="EMBL" id="OCR89977.1"/>
    </source>
</evidence>
<accession>A0AAX0H902</accession>
<reference evidence="1 2" key="1">
    <citation type="journal article" date="2016" name="Genome Biol. Evol.">
        <title>Comparative Genomics of Campylobacter fetus from Reptiles and Mammals Reveals Divergent Evolution in Host-Associated Lineages.</title>
        <authorList>
            <person name="Gilbert M.J."/>
            <person name="Miller W.G."/>
            <person name="Yee E."/>
            <person name="Zomer A.L."/>
            <person name="van der Graaf-van Bloois L."/>
            <person name="Fitzgerald C."/>
            <person name="Forbes K.J."/>
            <person name="Meric G."/>
            <person name="Sheppard S.K."/>
            <person name="Wagenaar J.A."/>
            <person name="Duim B."/>
        </authorList>
    </citation>
    <scope>NUCLEOTIDE SEQUENCE [LARGE SCALE GENOMIC DNA]</scope>
    <source>
        <strain evidence="1 2">12S02225-3</strain>
    </source>
</reference>
<proteinExistence type="predicted"/>
<evidence type="ECO:0000313" key="2">
    <source>
        <dbReference type="Proteomes" id="UP000093100"/>
    </source>
</evidence>
<gene>
    <name evidence="1" type="ORF">CFT12S02225_09050</name>
</gene>
<name>A0AAX0H902_CAMFE</name>
<feature type="non-terminal residue" evidence="1">
    <location>
        <position position="1"/>
    </location>
</feature>
<dbReference type="Proteomes" id="UP000093100">
    <property type="component" value="Unassembled WGS sequence"/>
</dbReference>
<dbReference type="AlphaFoldDB" id="A0AAX0H902"/>
<dbReference type="RefSeq" id="WP_414587042.1">
    <property type="nucleotide sequence ID" value="NZ_LFLK01000021.1"/>
</dbReference>
<sequence>SKEDTAQVTISDATLKTINFVDADKAVQGNIAADKATELTINSGKVEAAANAVVTAASATNISINAAQDTAGLTLTAGKLTDLTVNNKGAFALTGTNTALDSVKNLNVNAEGAFSVGTIDSLKNLNNLTVNGVTADLSGVSVGTATLSSLEANVNVSGDFKLGTTDAKGDIDFNIENVTALNLGAITSSTGNASVIISSATGAVTLGTVSAVNGNVTLNAGNALGAVTLGNITGDIVSIDLGGVLGTINNTATKVSITSNEVVYVGSEISKNVVEITAAAGGTDLNAQMIGGANSSDSLTLKGAANTQSITASGDLSGGTLALTLTDAVKLNSIDISGLKGITSPVAIDLAKVKHTDNKLVVDIQGSDAAETITANTTDAAVTAITLSGDLGGGANTVTVAPTSGATGIKTIDLSGLSATGGTLESTITHLSQQIALTTIIGSVGDDTITIGKANADLTVTGGAGNDTFIVTAAHTTAGGTEHTTIADFSAGDKITFAAAVAGYQHSTADLSSAGTLKAAIDAVLTNNDTAQTVYGFTYGGANYLYYNSTNGETTTVATDTLVKLSGNVDLDSISLNTGTATGDITIA</sequence>
<evidence type="ECO:0008006" key="3">
    <source>
        <dbReference type="Google" id="ProtNLM"/>
    </source>
</evidence>
<comment type="caution">
    <text evidence="1">The sequence shown here is derived from an EMBL/GenBank/DDBJ whole genome shotgun (WGS) entry which is preliminary data.</text>
</comment>
<dbReference type="EMBL" id="LFLK01000021">
    <property type="protein sequence ID" value="OCR89977.1"/>
    <property type="molecule type" value="Genomic_DNA"/>
</dbReference>